<sequence length="236" mass="24809">MSEAMLSKVRKLLAQAEDPACTPAEAAAFTAKATELIARYGVDRALLAARDPATDPVGDRIVDIVAPYARDKVGLLAAVAEPLRCRCVRRRQGSGFAVHLFGFASDLERVDLLFTSLLVQAAHGLAGTTVPDGEHHAAFRRSWLAGFAEVVGGRLWAAETAAAGESGAPSVALVLADRSDRVQRRLAEQYPRLRTAPPRRLGGTGFGSGAEAGRRANLGGRDVGTGSTVGRQLGGR</sequence>
<comment type="caution">
    <text evidence="3">The sequence shown here is derived from an EMBL/GenBank/DDBJ whole genome shotgun (WGS) entry which is preliminary data.</text>
</comment>
<organism evidence="3 4">
    <name type="scientific">Micromonospora vulcania</name>
    <dbReference type="NCBI Taxonomy" id="1441873"/>
    <lineage>
        <taxon>Bacteria</taxon>
        <taxon>Bacillati</taxon>
        <taxon>Actinomycetota</taxon>
        <taxon>Actinomycetes</taxon>
        <taxon>Micromonosporales</taxon>
        <taxon>Micromonosporaceae</taxon>
        <taxon>Micromonospora</taxon>
    </lineage>
</organism>
<dbReference type="Pfam" id="PF10979">
    <property type="entry name" value="DUF2786"/>
    <property type="match status" value="1"/>
</dbReference>
<proteinExistence type="predicted"/>
<name>A0ABW1H9B4_9ACTN</name>
<dbReference type="InterPro" id="IPR024498">
    <property type="entry name" value="DUF2786"/>
</dbReference>
<protein>
    <submittedName>
        <fullName evidence="3">DUF2786 domain-containing protein</fullName>
    </submittedName>
</protein>
<feature type="domain" description="DUF2786" evidence="2">
    <location>
        <begin position="5"/>
        <end position="44"/>
    </location>
</feature>
<keyword evidence="4" id="KW-1185">Reference proteome</keyword>
<dbReference type="RefSeq" id="WP_377514083.1">
    <property type="nucleotide sequence ID" value="NZ_JBHSQS010000013.1"/>
</dbReference>
<reference evidence="4" key="1">
    <citation type="journal article" date="2019" name="Int. J. Syst. Evol. Microbiol.">
        <title>The Global Catalogue of Microorganisms (GCM) 10K type strain sequencing project: providing services to taxonomists for standard genome sequencing and annotation.</title>
        <authorList>
            <consortium name="The Broad Institute Genomics Platform"/>
            <consortium name="The Broad Institute Genome Sequencing Center for Infectious Disease"/>
            <person name="Wu L."/>
            <person name="Ma J."/>
        </authorList>
    </citation>
    <scope>NUCLEOTIDE SEQUENCE [LARGE SCALE GENOMIC DNA]</scope>
    <source>
        <strain evidence="4">CGMCC 4.7144</strain>
    </source>
</reference>
<gene>
    <name evidence="3" type="ORF">ACFQGL_21735</name>
</gene>
<feature type="region of interest" description="Disordered" evidence="1">
    <location>
        <begin position="194"/>
        <end position="236"/>
    </location>
</feature>
<evidence type="ECO:0000313" key="4">
    <source>
        <dbReference type="Proteomes" id="UP001596226"/>
    </source>
</evidence>
<dbReference type="Proteomes" id="UP001596226">
    <property type="component" value="Unassembled WGS sequence"/>
</dbReference>
<accession>A0ABW1H9B4</accession>
<evidence type="ECO:0000256" key="1">
    <source>
        <dbReference type="SAM" id="MobiDB-lite"/>
    </source>
</evidence>
<dbReference type="EMBL" id="JBHSQS010000013">
    <property type="protein sequence ID" value="MFC5925960.1"/>
    <property type="molecule type" value="Genomic_DNA"/>
</dbReference>
<evidence type="ECO:0000313" key="3">
    <source>
        <dbReference type="EMBL" id="MFC5925960.1"/>
    </source>
</evidence>
<evidence type="ECO:0000259" key="2">
    <source>
        <dbReference type="Pfam" id="PF10979"/>
    </source>
</evidence>